<reference evidence="1 2" key="1">
    <citation type="submission" date="2015-09" db="EMBL/GenBank/DDBJ databases">
        <title>Sorangium comparison.</title>
        <authorList>
            <person name="Zaburannyi N."/>
            <person name="Bunk B."/>
            <person name="Overmann J."/>
            <person name="Mueller R."/>
        </authorList>
    </citation>
    <scope>NUCLEOTIDE SEQUENCE [LARGE SCALE GENOMIC DNA]</scope>
    <source>
        <strain evidence="1 2">So ceGT47</strain>
    </source>
</reference>
<dbReference type="AlphaFoldDB" id="A0A4P2QAU8"/>
<accession>A0A4P2QAU8</accession>
<organism evidence="1 2">
    <name type="scientific">Sorangium cellulosum</name>
    <name type="common">Polyangium cellulosum</name>
    <dbReference type="NCBI Taxonomy" id="56"/>
    <lineage>
        <taxon>Bacteria</taxon>
        <taxon>Pseudomonadati</taxon>
        <taxon>Myxococcota</taxon>
        <taxon>Polyangia</taxon>
        <taxon>Polyangiales</taxon>
        <taxon>Polyangiaceae</taxon>
        <taxon>Sorangium</taxon>
    </lineage>
</organism>
<protein>
    <submittedName>
        <fullName evidence="1">Uncharacterized protein</fullName>
    </submittedName>
</protein>
<dbReference type="EMBL" id="CP012670">
    <property type="protein sequence ID" value="AUX26431.1"/>
    <property type="molecule type" value="Genomic_DNA"/>
</dbReference>
<evidence type="ECO:0000313" key="1">
    <source>
        <dbReference type="EMBL" id="AUX26431.1"/>
    </source>
</evidence>
<proteinExistence type="predicted"/>
<evidence type="ECO:0000313" key="2">
    <source>
        <dbReference type="Proteomes" id="UP000295781"/>
    </source>
</evidence>
<sequence length="73" mass="8301">MILGDLPNQMIHSSLRERHEWTMRDERTPPQPARCCGRVVDGLGNKDCCPPNRLADYTGPPRRVKDAISIETK</sequence>
<dbReference type="Proteomes" id="UP000295781">
    <property type="component" value="Chromosome"/>
</dbReference>
<name>A0A4P2QAU8_SORCE</name>
<gene>
    <name evidence="1" type="ORF">SOCEGT47_069930</name>
</gene>